<dbReference type="EMBL" id="QOVK01000014">
    <property type="protein sequence ID" value="RXG20027.1"/>
    <property type="molecule type" value="Genomic_DNA"/>
</dbReference>
<keyword evidence="1" id="KW-0472">Membrane</keyword>
<name>A0A4Q0P0X0_9FLAO</name>
<dbReference type="RefSeq" id="WP_128766251.1">
    <property type="nucleotide sequence ID" value="NZ_JBHUOO010000015.1"/>
</dbReference>
<keyword evidence="3" id="KW-1185">Reference proteome</keyword>
<reference evidence="2 3" key="1">
    <citation type="submission" date="2018-07" db="EMBL/GenBank/DDBJ databases">
        <title>Leeuwenhoekiella genomics.</title>
        <authorList>
            <person name="Tahon G."/>
            <person name="Willems A."/>
        </authorList>
    </citation>
    <scope>NUCLEOTIDE SEQUENCE [LARGE SCALE GENOMIC DNA]</scope>
    <source>
        <strain evidence="2 3">LMG 29608</strain>
    </source>
</reference>
<proteinExistence type="predicted"/>
<dbReference type="OrthoDB" id="1447857at2"/>
<evidence type="ECO:0000256" key="1">
    <source>
        <dbReference type="SAM" id="Phobius"/>
    </source>
</evidence>
<keyword evidence="1" id="KW-0812">Transmembrane</keyword>
<sequence length="84" mass="9881">MIWIETEFAVITGSVVLALAFVVLYFQVVKIQDSKKARSRLIRFEHSIQFNQSQIIKRKNHLDRYNFLAYNLDEALIIQPEIVV</sequence>
<dbReference type="Proteomes" id="UP000289859">
    <property type="component" value="Unassembled WGS sequence"/>
</dbReference>
<keyword evidence="1" id="KW-1133">Transmembrane helix</keyword>
<accession>A0A4Q0P0X0</accession>
<evidence type="ECO:0000313" key="2">
    <source>
        <dbReference type="EMBL" id="RXG20027.1"/>
    </source>
</evidence>
<feature type="transmembrane region" description="Helical" evidence="1">
    <location>
        <begin position="6"/>
        <end position="26"/>
    </location>
</feature>
<organism evidence="2 3">
    <name type="scientific">Leeuwenhoekiella polynyae</name>
    <dbReference type="NCBI Taxonomy" id="1550906"/>
    <lineage>
        <taxon>Bacteria</taxon>
        <taxon>Pseudomonadati</taxon>
        <taxon>Bacteroidota</taxon>
        <taxon>Flavobacteriia</taxon>
        <taxon>Flavobacteriales</taxon>
        <taxon>Flavobacteriaceae</taxon>
        <taxon>Leeuwenhoekiella</taxon>
    </lineage>
</organism>
<comment type="caution">
    <text evidence="2">The sequence shown here is derived from an EMBL/GenBank/DDBJ whole genome shotgun (WGS) entry which is preliminary data.</text>
</comment>
<evidence type="ECO:0000313" key="3">
    <source>
        <dbReference type="Proteomes" id="UP000289859"/>
    </source>
</evidence>
<dbReference type="AlphaFoldDB" id="A0A4Q0P0X0"/>
<protein>
    <submittedName>
        <fullName evidence="2">Uncharacterized protein</fullName>
    </submittedName>
</protein>
<gene>
    <name evidence="2" type="ORF">DSM02_2872</name>
</gene>